<proteinExistence type="predicted"/>
<evidence type="ECO:0000313" key="7">
    <source>
        <dbReference type="Proteomes" id="UP000265361"/>
    </source>
</evidence>
<dbReference type="SUPFAM" id="SSF55781">
    <property type="entry name" value="GAF domain-like"/>
    <property type="match status" value="1"/>
</dbReference>
<dbReference type="SMART" id="SM01012">
    <property type="entry name" value="ANTAR"/>
    <property type="match status" value="1"/>
</dbReference>
<dbReference type="AlphaFoldDB" id="A0A399PBT8"/>
<gene>
    <name evidence="5" type="ORF">DZF97_14015</name>
    <name evidence="6" type="ORF">LIV34_002697</name>
</gene>
<dbReference type="InterPro" id="IPR036388">
    <property type="entry name" value="WH-like_DNA-bd_sf"/>
</dbReference>
<dbReference type="EMBL" id="QWED01000584">
    <property type="protein sequence ID" value="RIJ03771.1"/>
    <property type="molecule type" value="Genomic_DNA"/>
</dbReference>
<evidence type="ECO:0000256" key="2">
    <source>
        <dbReference type="ARBA" id="ARBA00023163"/>
    </source>
</evidence>
<dbReference type="Proteomes" id="UP000265361">
    <property type="component" value="Unassembled WGS sequence"/>
</dbReference>
<organism evidence="5 7">
    <name type="scientific">Clavibacter nebraskensis</name>
    <dbReference type="NCBI Taxonomy" id="31963"/>
    <lineage>
        <taxon>Bacteria</taxon>
        <taxon>Bacillati</taxon>
        <taxon>Actinomycetota</taxon>
        <taxon>Actinomycetes</taxon>
        <taxon>Micrococcales</taxon>
        <taxon>Microbacteriaceae</taxon>
        <taxon>Clavibacter</taxon>
    </lineage>
</organism>
<reference evidence="6" key="2">
    <citation type="submission" date="2021-11" db="EMBL/GenBank/DDBJ databases">
        <authorList>
            <person name="Li G."/>
            <person name="Jia Q."/>
            <person name="Yang F."/>
            <person name="Zhang C."/>
            <person name="Singh A."/>
            <person name="Lorenz A.J."/>
            <person name="Jackson-Ziems T."/>
            <person name="Vidaver A."/>
            <person name="Alfano J.R."/>
        </authorList>
    </citation>
    <scope>NUCLEOTIDE SEQUENCE</scope>
    <source>
        <strain evidence="6">CNK-2</strain>
    </source>
</reference>
<dbReference type="Pfam" id="PF03861">
    <property type="entry name" value="ANTAR"/>
    <property type="match status" value="1"/>
</dbReference>
<dbReference type="PROSITE" id="PS50921">
    <property type="entry name" value="ANTAR"/>
    <property type="match status" value="1"/>
</dbReference>
<dbReference type="Pfam" id="PF13185">
    <property type="entry name" value="GAF_2"/>
    <property type="match status" value="1"/>
</dbReference>
<accession>A0A399PBT8</accession>
<evidence type="ECO:0000313" key="6">
    <source>
        <dbReference type="EMBL" id="UQB04819.1"/>
    </source>
</evidence>
<evidence type="ECO:0000256" key="3">
    <source>
        <dbReference type="SAM" id="MobiDB-lite"/>
    </source>
</evidence>
<evidence type="ECO:0000313" key="5">
    <source>
        <dbReference type="EMBL" id="RIJ03771.1"/>
    </source>
</evidence>
<feature type="domain" description="ANTAR" evidence="4">
    <location>
        <begin position="194"/>
        <end position="255"/>
    </location>
</feature>
<dbReference type="Gene3D" id="1.10.10.10">
    <property type="entry name" value="Winged helix-like DNA-binding domain superfamily/Winged helix DNA-binding domain"/>
    <property type="match status" value="1"/>
</dbReference>
<keyword evidence="2" id="KW-0804">Transcription</keyword>
<evidence type="ECO:0000256" key="1">
    <source>
        <dbReference type="ARBA" id="ARBA00023015"/>
    </source>
</evidence>
<feature type="compositionally biased region" description="Basic and acidic residues" evidence="3">
    <location>
        <begin position="10"/>
        <end position="19"/>
    </location>
</feature>
<dbReference type="Gene3D" id="3.30.450.40">
    <property type="match status" value="1"/>
</dbReference>
<dbReference type="InterPro" id="IPR003018">
    <property type="entry name" value="GAF"/>
</dbReference>
<keyword evidence="1" id="KW-0805">Transcription regulation</keyword>
<protein>
    <submittedName>
        <fullName evidence="5 6">ANTAR domain-containing protein</fullName>
    </submittedName>
</protein>
<evidence type="ECO:0000259" key="4">
    <source>
        <dbReference type="PROSITE" id="PS50921"/>
    </source>
</evidence>
<dbReference type="GO" id="GO:0003723">
    <property type="term" value="F:RNA binding"/>
    <property type="evidence" value="ECO:0007669"/>
    <property type="project" value="InterPro"/>
</dbReference>
<reference evidence="5 7" key="1">
    <citation type="submission" date="2018-08" db="EMBL/GenBank/DDBJ databases">
        <title>Genome Sequence of Clavibacter michiganensis Subspecies type strains, and the Atypical Peach-Colored Strains Isolated from Tomato.</title>
        <authorList>
            <person name="Osdaghi E."/>
            <person name="Portier P."/>
            <person name="Briand M."/>
            <person name="Jacques M.-A."/>
        </authorList>
    </citation>
    <scope>NUCLEOTIDE SEQUENCE [LARGE SCALE GENOMIC DNA]</scope>
    <source>
        <strain evidence="5 7">CFBP 7577</strain>
    </source>
</reference>
<sequence length="265" mass="28025">MRRRPSTRGSHPDAARRSEGATCARSRSALIPVPDRARYSGAVLALEHATATGSDLCGPLVAALGVDGAAVSTLGEPLGSETVCASDERAARLDEIQLDLGEGPCWEAIATRRPVLEPDVQGSADTTWPLARQAMHATGLGAVFAFPLVVAGLDLGAVDLYSRTARDISDREMADATTLSRIVARQVLRRALLAAEGPQEDTGAWGGRYSRREVHQATGMVVAQMGIPPTDALLVLRGHAFATGRPLRDVAEDVVGRTLDFSPDR</sequence>
<evidence type="ECO:0000313" key="8">
    <source>
        <dbReference type="Proteomes" id="UP001056208"/>
    </source>
</evidence>
<dbReference type="Proteomes" id="UP001056208">
    <property type="component" value="Chromosome"/>
</dbReference>
<name>A0A399PBT8_9MICO</name>
<feature type="region of interest" description="Disordered" evidence="3">
    <location>
        <begin position="1"/>
        <end position="21"/>
    </location>
</feature>
<dbReference type="EMBL" id="CP086345">
    <property type="protein sequence ID" value="UQB04819.1"/>
    <property type="molecule type" value="Genomic_DNA"/>
</dbReference>
<dbReference type="InterPro" id="IPR029016">
    <property type="entry name" value="GAF-like_dom_sf"/>
</dbReference>
<keyword evidence="8" id="KW-1185">Reference proteome</keyword>
<dbReference type="InterPro" id="IPR005561">
    <property type="entry name" value="ANTAR"/>
</dbReference>